<dbReference type="InterPro" id="IPR036388">
    <property type="entry name" value="WH-like_DNA-bd_sf"/>
</dbReference>
<feature type="domain" description="Smf/DprA SLOG" evidence="2">
    <location>
        <begin position="84"/>
        <end position="291"/>
    </location>
</feature>
<dbReference type="Gene3D" id="3.40.50.450">
    <property type="match status" value="1"/>
</dbReference>
<evidence type="ECO:0000256" key="1">
    <source>
        <dbReference type="ARBA" id="ARBA00006525"/>
    </source>
</evidence>
<comment type="similarity">
    <text evidence="1">Belongs to the DprA/Smf family.</text>
</comment>
<dbReference type="SUPFAM" id="SSF47781">
    <property type="entry name" value="RuvA domain 2-like"/>
    <property type="match status" value="1"/>
</dbReference>
<dbReference type="Pfam" id="PF02481">
    <property type="entry name" value="DNA_processg_A"/>
    <property type="match status" value="1"/>
</dbReference>
<dbReference type="InterPro" id="IPR010994">
    <property type="entry name" value="RuvA_2-like"/>
</dbReference>
<name>A0AAQ3LG86_9BACT</name>
<dbReference type="RefSeq" id="WP_317834068.1">
    <property type="nucleotide sequence ID" value="NZ_CP136920.1"/>
</dbReference>
<dbReference type="AlphaFoldDB" id="A0AAQ3LG86"/>
<dbReference type="Proteomes" id="UP001304300">
    <property type="component" value="Chromosome"/>
</dbReference>
<dbReference type="Gene3D" id="1.10.10.10">
    <property type="entry name" value="Winged helix-like DNA-binding domain superfamily/Winged helix DNA-binding domain"/>
    <property type="match status" value="1"/>
</dbReference>
<dbReference type="PANTHER" id="PTHR43022:SF1">
    <property type="entry name" value="PROTEIN SMF"/>
    <property type="match status" value="1"/>
</dbReference>
<evidence type="ECO:0000259" key="3">
    <source>
        <dbReference type="Pfam" id="PF17782"/>
    </source>
</evidence>
<evidence type="ECO:0000313" key="5">
    <source>
        <dbReference type="Proteomes" id="UP001304300"/>
    </source>
</evidence>
<dbReference type="InterPro" id="IPR003488">
    <property type="entry name" value="DprA"/>
</dbReference>
<dbReference type="InterPro" id="IPR057666">
    <property type="entry name" value="DrpA_SLOG"/>
</dbReference>
<evidence type="ECO:0000259" key="2">
    <source>
        <dbReference type="Pfam" id="PF02481"/>
    </source>
</evidence>
<keyword evidence="5" id="KW-1185">Reference proteome</keyword>
<reference evidence="4 5" key="1">
    <citation type="submission" date="2023-10" db="EMBL/GenBank/DDBJ databases">
        <title>Rubellicoccus peritrichatus gen. nov., sp. nov., isolated from an algae of coral reef tank.</title>
        <authorList>
            <person name="Luo J."/>
        </authorList>
    </citation>
    <scope>NUCLEOTIDE SEQUENCE [LARGE SCALE GENOMIC DNA]</scope>
    <source>
        <strain evidence="4 5">CR14</strain>
    </source>
</reference>
<dbReference type="KEGG" id="puo:RZN69_00685"/>
<dbReference type="EMBL" id="CP136920">
    <property type="protein sequence ID" value="WOO41584.1"/>
    <property type="molecule type" value="Genomic_DNA"/>
</dbReference>
<dbReference type="GO" id="GO:0009294">
    <property type="term" value="P:DNA-mediated transformation"/>
    <property type="evidence" value="ECO:0007669"/>
    <property type="project" value="InterPro"/>
</dbReference>
<evidence type="ECO:0000313" key="4">
    <source>
        <dbReference type="EMBL" id="WOO41584.1"/>
    </source>
</evidence>
<gene>
    <name evidence="4" type="primary">dprA</name>
    <name evidence="4" type="ORF">RZN69_00685</name>
</gene>
<organism evidence="4 5">
    <name type="scientific">Rubellicoccus peritrichatus</name>
    <dbReference type="NCBI Taxonomy" id="3080537"/>
    <lineage>
        <taxon>Bacteria</taxon>
        <taxon>Pseudomonadati</taxon>
        <taxon>Verrucomicrobiota</taxon>
        <taxon>Opitutia</taxon>
        <taxon>Puniceicoccales</taxon>
        <taxon>Cerasicoccaceae</taxon>
        <taxon>Rubellicoccus</taxon>
    </lineage>
</organism>
<accession>A0AAQ3LG86</accession>
<dbReference type="InterPro" id="IPR041614">
    <property type="entry name" value="DprA_WH"/>
</dbReference>
<dbReference type="Pfam" id="PF17782">
    <property type="entry name" value="WHD_DprA"/>
    <property type="match status" value="1"/>
</dbReference>
<dbReference type="NCBIfam" id="TIGR00732">
    <property type="entry name" value="dprA"/>
    <property type="match status" value="1"/>
</dbReference>
<dbReference type="SUPFAM" id="SSF102405">
    <property type="entry name" value="MCP/YpsA-like"/>
    <property type="match status" value="1"/>
</dbReference>
<sequence length="379" mass="40719">MIENLNAKQALIVLNGLPSLGPVSRRRLLDAFDNDPTKVLSADVKTLQQVQGIGPQIAKGAASWADNFDLAKEEQRMIDHGVDFVCSDEDDYPPLLKEIYDPPAGIYFKGPARPKLKTVGIIGTRHCTLYGQAVAKRLGSDLARLGFCVVSGMARGIDTAAHQGALEANGETVAVLGCGVDIIYPPENLDLYRQITESGAVISELPFGTPPTRNTFPMRNRVISGISQAIVVVESAASGGSMITARFAGEHGRHLLAVPGRIDQEASQGCHQLIRDGAVLMTSIDDLLEELSYAGNQAELDLSPGAKAVSLPENWEKGLSSDEKTILHTLIEGDTLMPDKIAESTKLPISGVAATLLMLELKKRVVKHADGRFEARFSM</sequence>
<feature type="domain" description="DprA winged helix" evidence="3">
    <location>
        <begin position="316"/>
        <end position="371"/>
    </location>
</feature>
<dbReference type="PANTHER" id="PTHR43022">
    <property type="entry name" value="PROTEIN SMF"/>
    <property type="match status" value="1"/>
</dbReference>
<proteinExistence type="inferred from homology"/>
<protein>
    <submittedName>
        <fullName evidence="4">DNA-processing protein DprA</fullName>
    </submittedName>
</protein>